<dbReference type="EMBL" id="KT007005">
    <property type="protein sequence ID" value="AKQ02902.1"/>
    <property type="molecule type" value="Genomic_DNA"/>
</dbReference>
<comment type="subcellular location">
    <subcellularLocation>
        <location evidence="1">Cytoplasm</location>
    </subcellularLocation>
</comment>
<evidence type="ECO:0000259" key="5">
    <source>
        <dbReference type="Pfam" id="PF21981"/>
    </source>
</evidence>
<dbReference type="AlphaFoldDB" id="A0A0H4T8X0"/>
<accession>A0A0H4T8X0</accession>
<evidence type="ECO:0000256" key="1">
    <source>
        <dbReference type="ARBA" id="ARBA00004496"/>
    </source>
</evidence>
<reference evidence="6" key="1">
    <citation type="journal article" date="2015" name="ISME J.">
        <title>Aquifer environment selects for microbial species cohorts in sediment and groundwater.</title>
        <authorList>
            <person name="Hug L.A."/>
            <person name="Thomas B.C."/>
            <person name="Brown C.T."/>
            <person name="Frischkorn K.R."/>
            <person name="Williams K.H."/>
            <person name="Tringe S.G."/>
            <person name="Banfield J.F."/>
        </authorList>
    </citation>
    <scope>NUCLEOTIDE SEQUENCE</scope>
</reference>
<evidence type="ECO:0000256" key="4">
    <source>
        <dbReference type="ARBA" id="ARBA00022490"/>
    </source>
</evidence>
<name>A0A0H4T8X0_9BACT</name>
<sequence>MPTITSIKPQKNKKRLNIYLDDKFGFGLDLESFVKFGLKVGQGISEEEIRKIVNESEFQKNYDKILKFGSLRPRSKKEYNDWLKKHKVHESLHAKLFNRLKYLDFINDKKFALWWIDELKVANKLLEKKKYRWEKLGDYEARIKKSQFLARNGFDWETIKKVLKVDYDD</sequence>
<proteinExistence type="inferred from homology"/>
<protein>
    <recommendedName>
        <fullName evidence="3">Regulatory protein RecX</fullName>
    </recommendedName>
</protein>
<dbReference type="GO" id="GO:0005737">
    <property type="term" value="C:cytoplasm"/>
    <property type="evidence" value="ECO:0007669"/>
    <property type="project" value="UniProtKB-SubCell"/>
</dbReference>
<evidence type="ECO:0000256" key="3">
    <source>
        <dbReference type="ARBA" id="ARBA00018111"/>
    </source>
</evidence>
<dbReference type="Pfam" id="PF21981">
    <property type="entry name" value="RecX_HTH3"/>
    <property type="match status" value="1"/>
</dbReference>
<comment type="similarity">
    <text evidence="2">Belongs to the RecX family.</text>
</comment>
<organism evidence="6">
    <name type="scientific">uncultured Microgenomates bacterium Rifle_16ft_4_minimus_37836</name>
    <dbReference type="NCBI Taxonomy" id="1665115"/>
    <lineage>
        <taxon>Bacteria</taxon>
        <taxon>Candidatus Microgenomatota</taxon>
        <taxon>environmental samples</taxon>
    </lineage>
</organism>
<gene>
    <name evidence="6" type="primary">recX</name>
</gene>
<dbReference type="Gene3D" id="1.10.10.10">
    <property type="entry name" value="Winged helix-like DNA-binding domain superfamily/Winged helix DNA-binding domain"/>
    <property type="match status" value="2"/>
</dbReference>
<dbReference type="InterPro" id="IPR053925">
    <property type="entry name" value="RecX_HTH_3rd"/>
</dbReference>
<evidence type="ECO:0000256" key="2">
    <source>
        <dbReference type="ARBA" id="ARBA00009695"/>
    </source>
</evidence>
<evidence type="ECO:0000313" key="6">
    <source>
        <dbReference type="EMBL" id="AKQ02902.1"/>
    </source>
</evidence>
<dbReference type="InterPro" id="IPR036388">
    <property type="entry name" value="WH-like_DNA-bd_sf"/>
</dbReference>
<feature type="domain" description="RecX third three-helical" evidence="5">
    <location>
        <begin position="117"/>
        <end position="163"/>
    </location>
</feature>
<keyword evidence="4" id="KW-0963">Cytoplasm</keyword>